<dbReference type="InterPro" id="IPR013103">
    <property type="entry name" value="RVT_2"/>
</dbReference>
<dbReference type="OrthoDB" id="446335at2759"/>
<evidence type="ECO:0000313" key="4">
    <source>
        <dbReference type="Proteomes" id="UP000186817"/>
    </source>
</evidence>
<proteinExistence type="predicted"/>
<name>A0A1Q9CLD3_SYMMI</name>
<dbReference type="CDD" id="cd09272">
    <property type="entry name" value="RNase_HI_RT_Ty1"/>
    <property type="match status" value="1"/>
</dbReference>
<dbReference type="EMBL" id="LSRX01001094">
    <property type="protein sequence ID" value="OLP83743.1"/>
    <property type="molecule type" value="Genomic_DNA"/>
</dbReference>
<sequence>MFRHHCGQEVEFSSMTVAKDLCTDAHKDRFNLRNSRNLVLTVGEFEGGGIWQEGEHEGFPSMAVQTTEDTVVKGYVMPVKDVVVKVDPKKLHKTMPWAGGPKWTIIAHTVGQHQKFDDGHRLDLRDFGFPLPEVVLVKMLKGEASEREPPDDDVGQCGPMWFPSSSDSEEERWRYMWARRLIDEEEALQDLVTPEQKEDFQGVFEVNAAASAYLERREDQATEERLDISQWFVLCRMTEGEEEQRGVECLLETLPSPLKVVYTVALDEVKQYVSRWAEAIHKEADALIKAAALVPLTPQQQKDLERSGRLVVLPAKGVFTIKPPDVETTVDERGQPLPPGHPNFFKRKARLVICGNFQGKQAKEDSYAGGCQTDTLRAMLAHCAAMGWCLASTDIRNAFILAPIQEEDEPEEEIYALYPPKVFQLAKVQYALQLWRVDRALYGFRRSPRLWGRFRDKRLRKAKIPYGNGYLYLQQHKADENVWSIKFVATDSEETTVGHINIYVDDILYVGLGPVIEAVQKWLTEEWKASELTWATANATIRFLGLEIGRTDTGGVRLHQKGYIQELLRHHGDQVTRSYGTPCPQEWLLGEFEVEVKEFSPEQLRLAQALTGELLWLCGKSRPDLMHTVATMSSMCLRDPVFVAKVGLRALGYLRETLDVELYYKLTSAGHLIEGYSDASFAPHGSRSVGCSVARYLGQPVSWRSGRQALVALSVAEAELIEAINAVQLTYGLSAITAELQDAAPTIVIKVDNSAAVGLSNESAGTWKTRHLRVRAYHLREAVRLRELTIEHIPGLSQLSDLGTKAFHRPRLQQLMHMWGLLRPVDFLEPTAPVVAKMNGTIPVLARLMVILGWLVQSARASTVGSEGITVSFPWELYGVVFIGLVAAIGVWEAMKWVADWFSLRSAVIDDVNGCYERPTYASIRQFCQSLGRGQISTPLVWMNRLADFLRTQVQGRDLDIRVERGLPHACRAI</sequence>
<keyword evidence="4" id="KW-1185">Reference proteome</keyword>
<feature type="region of interest" description="Disordered" evidence="1">
    <location>
        <begin position="145"/>
        <end position="165"/>
    </location>
</feature>
<dbReference type="Pfam" id="PF07727">
    <property type="entry name" value="RVT_2"/>
    <property type="match status" value="1"/>
</dbReference>
<organism evidence="3 4">
    <name type="scientific">Symbiodinium microadriaticum</name>
    <name type="common">Dinoflagellate</name>
    <name type="synonym">Zooxanthella microadriatica</name>
    <dbReference type="NCBI Taxonomy" id="2951"/>
    <lineage>
        <taxon>Eukaryota</taxon>
        <taxon>Sar</taxon>
        <taxon>Alveolata</taxon>
        <taxon>Dinophyceae</taxon>
        <taxon>Suessiales</taxon>
        <taxon>Symbiodiniaceae</taxon>
        <taxon>Symbiodinium</taxon>
    </lineage>
</organism>
<dbReference type="Proteomes" id="UP000186817">
    <property type="component" value="Unassembled WGS sequence"/>
</dbReference>
<evidence type="ECO:0000256" key="1">
    <source>
        <dbReference type="SAM" id="MobiDB-lite"/>
    </source>
</evidence>
<dbReference type="AlphaFoldDB" id="A0A1Q9CLD3"/>
<comment type="caution">
    <text evidence="3">The sequence shown here is derived from an EMBL/GenBank/DDBJ whole genome shotgun (WGS) entry which is preliminary data.</text>
</comment>
<dbReference type="PANTHER" id="PTHR11439">
    <property type="entry name" value="GAG-POL-RELATED RETROTRANSPOSON"/>
    <property type="match status" value="1"/>
</dbReference>
<evidence type="ECO:0000313" key="3">
    <source>
        <dbReference type="EMBL" id="OLP83743.1"/>
    </source>
</evidence>
<accession>A0A1Q9CLD3</accession>
<gene>
    <name evidence="3" type="primary">GIP</name>
    <name evidence="3" type="ORF">AK812_SmicGene35452</name>
</gene>
<reference evidence="3 4" key="1">
    <citation type="submission" date="2016-02" db="EMBL/GenBank/DDBJ databases">
        <title>Genome analysis of coral dinoflagellate symbionts highlights evolutionary adaptations to a symbiotic lifestyle.</title>
        <authorList>
            <person name="Aranda M."/>
            <person name="Li Y."/>
            <person name="Liew Y.J."/>
            <person name="Baumgarten S."/>
            <person name="Simakov O."/>
            <person name="Wilson M."/>
            <person name="Piel J."/>
            <person name="Ashoor H."/>
            <person name="Bougouffa S."/>
            <person name="Bajic V.B."/>
            <person name="Ryu T."/>
            <person name="Ravasi T."/>
            <person name="Bayer T."/>
            <person name="Micklem G."/>
            <person name="Kim H."/>
            <person name="Bhak J."/>
            <person name="Lajeunesse T.C."/>
            <person name="Voolstra C.R."/>
        </authorList>
    </citation>
    <scope>NUCLEOTIDE SEQUENCE [LARGE SCALE GENOMIC DNA]</scope>
    <source>
        <strain evidence="3 4">CCMP2467</strain>
    </source>
</reference>
<feature type="domain" description="Reverse transcriptase Ty1/copia-type" evidence="2">
    <location>
        <begin position="346"/>
        <end position="581"/>
    </location>
</feature>
<evidence type="ECO:0000259" key="2">
    <source>
        <dbReference type="Pfam" id="PF07727"/>
    </source>
</evidence>
<protein>
    <submittedName>
        <fullName evidence="3">Copia protein</fullName>
    </submittedName>
</protein>